<dbReference type="EMBL" id="JABXYM010000001">
    <property type="protein sequence ID" value="MCR6095110.1"/>
    <property type="molecule type" value="Genomic_DNA"/>
</dbReference>
<dbReference type="Proteomes" id="UP001057753">
    <property type="component" value="Unassembled WGS sequence"/>
</dbReference>
<feature type="transmembrane region" description="Helical" evidence="1">
    <location>
        <begin position="12"/>
        <end position="40"/>
    </location>
</feature>
<feature type="transmembrane region" description="Helical" evidence="1">
    <location>
        <begin position="171"/>
        <end position="192"/>
    </location>
</feature>
<reference evidence="2" key="1">
    <citation type="submission" date="2020-06" db="EMBL/GenBank/DDBJ databases">
        <title>Insight into the genomes of haloalkaliphilic bacilli from Kenyan soda lakes.</title>
        <authorList>
            <person name="Mwirichia R."/>
            <person name="Villamizar G.C."/>
            <person name="Poehlein A."/>
            <person name="Mugweru J."/>
            <person name="Kipnyargis A."/>
            <person name="Kiplimo D."/>
            <person name="Orwa P."/>
            <person name="Daniel R."/>
        </authorList>
    </citation>
    <scope>NUCLEOTIDE SEQUENCE</scope>
    <source>
        <strain evidence="2">B1096_S55</strain>
    </source>
</reference>
<name>A0A9Q4AZ73_SALAG</name>
<keyword evidence="3" id="KW-1185">Reference proteome</keyword>
<keyword evidence="1" id="KW-0812">Transmembrane</keyword>
<evidence type="ECO:0000313" key="3">
    <source>
        <dbReference type="Proteomes" id="UP001057753"/>
    </source>
</evidence>
<accession>A0A9Q4AZ73</accession>
<comment type="caution">
    <text evidence="2">The sequence shown here is derived from an EMBL/GenBank/DDBJ whole genome shotgun (WGS) entry which is preliminary data.</text>
</comment>
<keyword evidence="1" id="KW-1133">Transmembrane helix</keyword>
<feature type="transmembrane region" description="Helical" evidence="1">
    <location>
        <begin position="204"/>
        <end position="227"/>
    </location>
</feature>
<dbReference type="AlphaFoldDB" id="A0A9Q4AZ73"/>
<feature type="transmembrane region" description="Helical" evidence="1">
    <location>
        <begin position="247"/>
        <end position="265"/>
    </location>
</feature>
<sequence>MQKTNVYRFNNRYIWISMASLFALLFISWFFTSSLFYWLFLADFETEPDLIGQDKSEVLAIMIHQIMAWELYISQAMTYTMYFIPLFSLLPVLQFVNEKKYYLQHALIRKTSFKKHLFSTVLKYAFISGLCLAIPFVLFFTIGNLFLVDNLDNIGNFASFLGESFYSSHPYLFFVFMSCSIYFSIGFVFGLMGCAISLLTDKSYLVLIIPMLYYLVVGNIGQAFQIPLINIMHSVIAYNTLYTTLELFIPLLFPLLASLLAFILIGKRGVTFGN</sequence>
<keyword evidence="1" id="KW-0472">Membrane</keyword>
<proteinExistence type="predicted"/>
<dbReference type="RefSeq" id="WP_257819776.1">
    <property type="nucleotide sequence ID" value="NZ_JABXYM010000001.1"/>
</dbReference>
<evidence type="ECO:0000313" key="2">
    <source>
        <dbReference type="EMBL" id="MCR6095110.1"/>
    </source>
</evidence>
<feature type="transmembrane region" description="Helical" evidence="1">
    <location>
        <begin position="76"/>
        <end position="96"/>
    </location>
</feature>
<protein>
    <submittedName>
        <fullName evidence="2">Uncharacterized protein</fullName>
    </submittedName>
</protein>
<gene>
    <name evidence="2" type="ORF">HXA33_00925</name>
</gene>
<organism evidence="2 3">
    <name type="scientific">Salipaludibacillus agaradhaerens</name>
    <name type="common">Bacillus agaradhaerens</name>
    <dbReference type="NCBI Taxonomy" id="76935"/>
    <lineage>
        <taxon>Bacteria</taxon>
        <taxon>Bacillati</taxon>
        <taxon>Bacillota</taxon>
        <taxon>Bacilli</taxon>
        <taxon>Bacillales</taxon>
        <taxon>Bacillaceae</taxon>
    </lineage>
</organism>
<feature type="transmembrane region" description="Helical" evidence="1">
    <location>
        <begin position="117"/>
        <end position="142"/>
    </location>
</feature>
<evidence type="ECO:0000256" key="1">
    <source>
        <dbReference type="SAM" id="Phobius"/>
    </source>
</evidence>